<gene>
    <name evidence="1" type="ORF">MNB_SV-8-849</name>
</gene>
<proteinExistence type="predicted"/>
<dbReference type="AlphaFoldDB" id="A0A1W1C120"/>
<name>A0A1W1C120_9ZZZZ</name>
<evidence type="ECO:0000313" key="1">
    <source>
        <dbReference type="EMBL" id="SFV59435.1"/>
    </source>
</evidence>
<reference evidence="1" key="1">
    <citation type="submission" date="2016-10" db="EMBL/GenBank/DDBJ databases">
        <authorList>
            <person name="de Groot N.N."/>
        </authorList>
    </citation>
    <scope>NUCLEOTIDE SEQUENCE</scope>
</reference>
<organism evidence="1">
    <name type="scientific">hydrothermal vent metagenome</name>
    <dbReference type="NCBI Taxonomy" id="652676"/>
    <lineage>
        <taxon>unclassified sequences</taxon>
        <taxon>metagenomes</taxon>
        <taxon>ecological metagenomes</taxon>
    </lineage>
</organism>
<protein>
    <submittedName>
        <fullName evidence="1">Uncharacterized protein</fullName>
    </submittedName>
</protein>
<accession>A0A1W1C120</accession>
<dbReference type="EMBL" id="FPHD01000050">
    <property type="protein sequence ID" value="SFV59435.1"/>
    <property type="molecule type" value="Genomic_DNA"/>
</dbReference>
<sequence length="73" mass="8522">MKDTININFKQSTIDDLLGFSEILKKDVNVMIEEALKQYFENEQKKLIEKGIEEDASMTNLDYDEFWDGLDIG</sequence>